<name>D2PWR3_KRIFD</name>
<gene>
    <name evidence="2" type="ordered locus">Kfla_4505</name>
</gene>
<dbReference type="Gene3D" id="3.10.450.50">
    <property type="match status" value="1"/>
</dbReference>
<dbReference type="Pfam" id="PF12680">
    <property type="entry name" value="SnoaL_2"/>
    <property type="match status" value="1"/>
</dbReference>
<evidence type="ECO:0000313" key="3">
    <source>
        <dbReference type="Proteomes" id="UP000007967"/>
    </source>
</evidence>
<keyword evidence="3" id="KW-1185">Reference proteome</keyword>
<dbReference type="eggNOG" id="COG3631">
    <property type="taxonomic scope" value="Bacteria"/>
</dbReference>
<feature type="domain" description="SnoaL-like" evidence="1">
    <location>
        <begin position="14"/>
        <end position="114"/>
    </location>
</feature>
<dbReference type="HOGENOM" id="CLU_155955_1_0_11"/>
<evidence type="ECO:0000313" key="2">
    <source>
        <dbReference type="EMBL" id="ADB33532.1"/>
    </source>
</evidence>
<dbReference type="AlphaFoldDB" id="D2PWR3"/>
<dbReference type="EMBL" id="CP001736">
    <property type="protein sequence ID" value="ADB33532.1"/>
    <property type="molecule type" value="Genomic_DNA"/>
</dbReference>
<proteinExistence type="predicted"/>
<organism evidence="2 3">
    <name type="scientific">Kribbella flavida (strain DSM 17836 / JCM 10339 / NBRC 14399)</name>
    <dbReference type="NCBI Taxonomy" id="479435"/>
    <lineage>
        <taxon>Bacteria</taxon>
        <taxon>Bacillati</taxon>
        <taxon>Actinomycetota</taxon>
        <taxon>Actinomycetes</taxon>
        <taxon>Propionibacteriales</taxon>
        <taxon>Kribbellaceae</taxon>
        <taxon>Kribbella</taxon>
    </lineage>
</organism>
<dbReference type="KEGG" id="kfl:Kfla_4505"/>
<protein>
    <recommendedName>
        <fullName evidence="1">SnoaL-like domain-containing protein</fullName>
    </recommendedName>
</protein>
<dbReference type="SUPFAM" id="SSF54427">
    <property type="entry name" value="NTF2-like"/>
    <property type="match status" value="1"/>
</dbReference>
<evidence type="ECO:0000259" key="1">
    <source>
        <dbReference type="Pfam" id="PF12680"/>
    </source>
</evidence>
<accession>D2PWR3</accession>
<sequence length="135" mass="14560">MPTMPSRATTEVIHQFNKAFVDHDPDLLIGLVGTDCVMEAIQPAPEGERVEGGGACLAFWQALAEDHATQFEPEQIDIAGDRATIRWRYRFGAGETDYVRGVNLMRVADGVIVEALGYSKTPASEAVPLATTIGA</sequence>
<dbReference type="InterPro" id="IPR037401">
    <property type="entry name" value="SnoaL-like"/>
</dbReference>
<reference evidence="3" key="1">
    <citation type="submission" date="2009-09" db="EMBL/GenBank/DDBJ databases">
        <title>The complete genome of Kribbella flavida DSM 17836.</title>
        <authorList>
            <consortium name="US DOE Joint Genome Institute (JGI-PGF)"/>
            <person name="Lucas S."/>
            <person name="Copeland A."/>
            <person name="Lapidus A."/>
            <person name="Glavina del Rio T."/>
            <person name="Dalin E."/>
            <person name="Tice H."/>
            <person name="Bruce D."/>
            <person name="Goodwin L."/>
            <person name="Pitluck S."/>
            <person name="Kyrpides N."/>
            <person name="Mavromatis K."/>
            <person name="Ivanova N."/>
            <person name="Saunders E."/>
            <person name="Brettin T."/>
            <person name="Detter J.C."/>
            <person name="Han C."/>
            <person name="Larimer F."/>
            <person name="Land M."/>
            <person name="Hauser L."/>
            <person name="Markowitz V."/>
            <person name="Cheng J.-F."/>
            <person name="Hugenholtz P."/>
            <person name="Woyke T."/>
            <person name="Wu D."/>
            <person name="Pukall R."/>
            <person name="Klenk H.-P."/>
            <person name="Eisen J.A."/>
        </authorList>
    </citation>
    <scope>NUCLEOTIDE SEQUENCE [LARGE SCALE GENOMIC DNA]</scope>
    <source>
        <strain evidence="3">DSM 17836 / JCM 10339 / NBRC 14399</strain>
    </source>
</reference>
<reference evidence="2 3" key="2">
    <citation type="journal article" date="2010" name="Stand. Genomic Sci.">
        <title>Complete genome sequence of Kribbella flavida type strain (IFO 14399).</title>
        <authorList>
            <person name="Pukall R."/>
            <person name="Lapidus A."/>
            <person name="Glavina Del Rio T."/>
            <person name="Copeland A."/>
            <person name="Tice H."/>
            <person name="Cheng J.-F."/>
            <person name="Lucas S."/>
            <person name="Chen F."/>
            <person name="Nolan M."/>
            <person name="LaButti K."/>
            <person name="Pati A."/>
            <person name="Ivanova N."/>
            <person name="Mavrommatis K."/>
            <person name="Mikhailova N."/>
            <person name="Pitluck S."/>
            <person name="Bruce D."/>
            <person name="Goodwin L."/>
            <person name="Land M."/>
            <person name="Hauser L."/>
            <person name="Chang Y.-J."/>
            <person name="Jeffries C.D."/>
            <person name="Chen A."/>
            <person name="Palaniappan K."/>
            <person name="Chain P."/>
            <person name="Rohde M."/>
            <person name="Goeker M."/>
            <person name="Bristow J."/>
            <person name="Eisen J.A."/>
            <person name="Markowitz V."/>
            <person name="Hugenholtz P."/>
            <person name="Kyrpides N.C."/>
            <person name="Klenk H.-P."/>
            <person name="Brettin T."/>
        </authorList>
    </citation>
    <scope>NUCLEOTIDE SEQUENCE [LARGE SCALE GENOMIC DNA]</scope>
    <source>
        <strain evidence="3">DSM 17836 / JCM 10339 / NBRC 14399</strain>
    </source>
</reference>
<dbReference type="Proteomes" id="UP000007967">
    <property type="component" value="Chromosome"/>
</dbReference>
<dbReference type="InterPro" id="IPR032710">
    <property type="entry name" value="NTF2-like_dom_sf"/>
</dbReference>
<dbReference type="STRING" id="479435.Kfla_4505"/>